<accession>A0A2Z6M6H8</accession>
<protein>
    <submittedName>
        <fullName evidence="1">Uncharacterized protein</fullName>
    </submittedName>
</protein>
<evidence type="ECO:0000313" key="2">
    <source>
        <dbReference type="Proteomes" id="UP000242715"/>
    </source>
</evidence>
<evidence type="ECO:0000313" key="1">
    <source>
        <dbReference type="EMBL" id="GAU27641.1"/>
    </source>
</evidence>
<gene>
    <name evidence="1" type="ORF">TSUD_125870</name>
</gene>
<organism evidence="1 2">
    <name type="scientific">Trifolium subterraneum</name>
    <name type="common">Subterranean clover</name>
    <dbReference type="NCBI Taxonomy" id="3900"/>
    <lineage>
        <taxon>Eukaryota</taxon>
        <taxon>Viridiplantae</taxon>
        <taxon>Streptophyta</taxon>
        <taxon>Embryophyta</taxon>
        <taxon>Tracheophyta</taxon>
        <taxon>Spermatophyta</taxon>
        <taxon>Magnoliopsida</taxon>
        <taxon>eudicotyledons</taxon>
        <taxon>Gunneridae</taxon>
        <taxon>Pentapetalae</taxon>
        <taxon>rosids</taxon>
        <taxon>fabids</taxon>
        <taxon>Fabales</taxon>
        <taxon>Fabaceae</taxon>
        <taxon>Papilionoideae</taxon>
        <taxon>50 kb inversion clade</taxon>
        <taxon>NPAAA clade</taxon>
        <taxon>Hologalegina</taxon>
        <taxon>IRL clade</taxon>
        <taxon>Trifolieae</taxon>
        <taxon>Trifolium</taxon>
    </lineage>
</organism>
<dbReference type="Proteomes" id="UP000242715">
    <property type="component" value="Unassembled WGS sequence"/>
</dbReference>
<sequence length="77" mass="8706">MTRKVSTVQFRAILFISEREREENVTLTDSMGRAVAVVVTGSSRGAVQWLALRRKCSAVKGRAKRENVKCARIRELK</sequence>
<name>A0A2Z6M6H8_TRISU</name>
<reference evidence="2" key="1">
    <citation type="journal article" date="2017" name="Front. Plant Sci.">
        <title>Climate Clever Clovers: New Paradigm to Reduce the Environmental Footprint of Ruminants by Breeding Low Methanogenic Forages Utilizing Haplotype Variation.</title>
        <authorList>
            <person name="Kaur P."/>
            <person name="Appels R."/>
            <person name="Bayer P.E."/>
            <person name="Keeble-Gagnere G."/>
            <person name="Wang J."/>
            <person name="Hirakawa H."/>
            <person name="Shirasawa K."/>
            <person name="Vercoe P."/>
            <person name="Stefanova K."/>
            <person name="Durmic Z."/>
            <person name="Nichols P."/>
            <person name="Revell C."/>
            <person name="Isobe S.N."/>
            <person name="Edwards D."/>
            <person name="Erskine W."/>
        </authorList>
    </citation>
    <scope>NUCLEOTIDE SEQUENCE [LARGE SCALE GENOMIC DNA]</scope>
    <source>
        <strain evidence="2">cv. Daliak</strain>
    </source>
</reference>
<keyword evidence="2" id="KW-1185">Reference proteome</keyword>
<dbReference type="AlphaFoldDB" id="A0A2Z6M6H8"/>
<dbReference type="EMBL" id="DF973360">
    <property type="protein sequence ID" value="GAU27641.1"/>
    <property type="molecule type" value="Genomic_DNA"/>
</dbReference>
<proteinExistence type="predicted"/>